<dbReference type="OrthoDB" id="159171at2"/>
<sequence>MISSSVYMLLEQAIDTPEKLHCVILFAQRTVNQGTAAHIARQLGRDIWSIERALKELSEAGILSIAGEGKSSCYHYQPRAYVVNALELLIQTYNDPILRSEVCDYVRELASYAPYRAHFHTMLTI</sequence>
<proteinExistence type="predicted"/>
<gene>
    <name evidence="1" type="ORF">SE18_16545</name>
</gene>
<comment type="caution">
    <text evidence="1">The sequence shown here is derived from an EMBL/GenBank/DDBJ whole genome shotgun (WGS) entry which is preliminary data.</text>
</comment>
<name>A0A0P6YQF1_9CHLR</name>
<organism evidence="1 2">
    <name type="scientific">Herpetosiphon geysericola</name>
    <dbReference type="NCBI Taxonomy" id="70996"/>
    <lineage>
        <taxon>Bacteria</taxon>
        <taxon>Bacillati</taxon>
        <taxon>Chloroflexota</taxon>
        <taxon>Chloroflexia</taxon>
        <taxon>Herpetosiphonales</taxon>
        <taxon>Herpetosiphonaceae</taxon>
        <taxon>Herpetosiphon</taxon>
    </lineage>
</organism>
<evidence type="ECO:0000313" key="2">
    <source>
        <dbReference type="Proteomes" id="UP000050277"/>
    </source>
</evidence>
<reference evidence="1 2" key="1">
    <citation type="submission" date="2015-07" db="EMBL/GenBank/DDBJ databases">
        <title>Whole genome sequence of Herpetosiphon geysericola DSM 7119.</title>
        <authorList>
            <person name="Hemp J."/>
            <person name="Ward L.M."/>
            <person name="Pace L.A."/>
            <person name="Fischer W.W."/>
        </authorList>
    </citation>
    <scope>NUCLEOTIDE SEQUENCE [LARGE SCALE GENOMIC DNA]</scope>
    <source>
        <strain evidence="1 2">DSM 7119</strain>
    </source>
</reference>
<dbReference type="AlphaFoldDB" id="A0A0P6YQF1"/>
<keyword evidence="2" id="KW-1185">Reference proteome</keyword>
<dbReference type="EMBL" id="LGKP01000025">
    <property type="protein sequence ID" value="KPL85287.1"/>
    <property type="molecule type" value="Genomic_DNA"/>
</dbReference>
<protein>
    <submittedName>
        <fullName evidence="1">Uncharacterized protein</fullName>
    </submittedName>
</protein>
<accession>A0A0P6YQF1</accession>
<dbReference type="Proteomes" id="UP000050277">
    <property type="component" value="Unassembled WGS sequence"/>
</dbReference>
<evidence type="ECO:0000313" key="1">
    <source>
        <dbReference type="EMBL" id="KPL85287.1"/>
    </source>
</evidence>
<dbReference type="RefSeq" id="WP_054535568.1">
    <property type="nucleotide sequence ID" value="NZ_LGKP01000025.1"/>
</dbReference>